<organism evidence="1 2">
    <name type="scientific">Catenulispora yoronensis</name>
    <dbReference type="NCBI Taxonomy" id="450799"/>
    <lineage>
        <taxon>Bacteria</taxon>
        <taxon>Bacillati</taxon>
        <taxon>Actinomycetota</taxon>
        <taxon>Actinomycetes</taxon>
        <taxon>Catenulisporales</taxon>
        <taxon>Catenulisporaceae</taxon>
        <taxon>Catenulispora</taxon>
    </lineage>
</organism>
<gene>
    <name evidence="1" type="ORF">GCM10009839_37290</name>
</gene>
<evidence type="ECO:0000313" key="2">
    <source>
        <dbReference type="Proteomes" id="UP001500751"/>
    </source>
</evidence>
<proteinExistence type="predicted"/>
<sequence length="131" mass="13229">MELAPKLKVTFTPGCAASKSLPIWVKVPVSDAAASTVRVPLTAPALPDALVELLVELLAVVEALLAAVAALVVPPALSFAAAFDPVLPQPAAVTSTAAPASAAPKVRILITGSSPCRRPHAANAPPRRSST</sequence>
<dbReference type="Proteomes" id="UP001500751">
    <property type="component" value="Unassembled WGS sequence"/>
</dbReference>
<reference evidence="1 2" key="1">
    <citation type="journal article" date="2019" name="Int. J. Syst. Evol. Microbiol.">
        <title>The Global Catalogue of Microorganisms (GCM) 10K type strain sequencing project: providing services to taxonomists for standard genome sequencing and annotation.</title>
        <authorList>
            <consortium name="The Broad Institute Genomics Platform"/>
            <consortium name="The Broad Institute Genome Sequencing Center for Infectious Disease"/>
            <person name="Wu L."/>
            <person name="Ma J."/>
        </authorList>
    </citation>
    <scope>NUCLEOTIDE SEQUENCE [LARGE SCALE GENOMIC DNA]</scope>
    <source>
        <strain evidence="1 2">JCM 16014</strain>
    </source>
</reference>
<keyword evidence="2" id="KW-1185">Reference proteome</keyword>
<protein>
    <submittedName>
        <fullName evidence="1">Uncharacterized protein</fullName>
    </submittedName>
</protein>
<dbReference type="EMBL" id="BAAAQN010000020">
    <property type="protein sequence ID" value="GAA2033445.1"/>
    <property type="molecule type" value="Genomic_DNA"/>
</dbReference>
<name>A0ABN2UCS9_9ACTN</name>
<comment type="caution">
    <text evidence="1">The sequence shown here is derived from an EMBL/GenBank/DDBJ whole genome shotgun (WGS) entry which is preliminary data.</text>
</comment>
<accession>A0ABN2UCS9</accession>
<evidence type="ECO:0000313" key="1">
    <source>
        <dbReference type="EMBL" id="GAA2033445.1"/>
    </source>
</evidence>